<organism evidence="1 2">
    <name type="scientific">Oceanobacillus iheyensis (strain DSM 14371 / CIP 107618 / JCM 11309 / KCTC 3954 / HTE831)</name>
    <dbReference type="NCBI Taxonomy" id="221109"/>
    <lineage>
        <taxon>Bacteria</taxon>
        <taxon>Bacillati</taxon>
        <taxon>Bacillota</taxon>
        <taxon>Bacilli</taxon>
        <taxon>Bacillales</taxon>
        <taxon>Bacillaceae</taxon>
        <taxon>Oceanobacillus</taxon>
    </lineage>
</organism>
<dbReference type="OrthoDB" id="357294at2"/>
<dbReference type="AlphaFoldDB" id="Q8CV33"/>
<dbReference type="Pfam" id="PF01963">
    <property type="entry name" value="TraB_PrgY_gumN"/>
    <property type="match status" value="1"/>
</dbReference>
<dbReference type="EMBL" id="BA000028">
    <property type="protein sequence ID" value="BAC12880.1"/>
    <property type="molecule type" value="Genomic_DNA"/>
</dbReference>
<evidence type="ECO:0008006" key="3">
    <source>
        <dbReference type="Google" id="ProtNLM"/>
    </source>
</evidence>
<accession>Q8CV33</accession>
<gene>
    <name evidence="1" type="ordered locus">OB0924</name>
</gene>
<sequence>MANNYKGNGGLLWRIVHNQTTLYVQGIIHLGHEDFYPLATEIEKAYESADVILPEINVIKPDVNEEEINKLALFHEGTTLDEVVSVEYIQKLSDIFDAQGLSLKKFNKYQPWYIESLLGAFVREKSEVAPEYGVDLYFLKRASNDGKEIIELETVEDQYNVFSGYSIDTQVQMLEHTIQTYEQQADWINQLGYNWIHSNSNSGREALIKIVSNDLERADGEYQKEMNDTRNMNMVNKLDKLLQSNSGKTYFVIVGCGHTVIKPSLPSELEEKGYNVERVY</sequence>
<dbReference type="Proteomes" id="UP000000822">
    <property type="component" value="Chromosome"/>
</dbReference>
<dbReference type="CDD" id="cd14789">
    <property type="entry name" value="Tiki"/>
    <property type="match status" value="1"/>
</dbReference>
<reference evidence="1 2" key="1">
    <citation type="journal article" date="2001" name="FEMS Microbiol. Lett.">
        <title>Oceanobacillus iheyensis gen. nov., sp. nov., a deep-sea extremely halotolerant and alkaliphilic species isolated from a depth of 1050 m on the Iheya Ridge.</title>
        <authorList>
            <person name="Lu J."/>
            <person name="Nogi Y."/>
            <person name="Takami H."/>
        </authorList>
    </citation>
    <scope>NUCLEOTIDE SEQUENCE [LARGE SCALE GENOMIC DNA]</scope>
    <source>
        <strain evidence="2">DSM 14371 / CIP 107618 / JCM 11309 / KCTC 3954 / HTE831</strain>
    </source>
</reference>
<dbReference type="InterPro" id="IPR047111">
    <property type="entry name" value="YbaP-like"/>
</dbReference>
<dbReference type="InterPro" id="IPR002816">
    <property type="entry name" value="TraB/PrgY/GumN_fam"/>
</dbReference>
<dbReference type="PhylomeDB" id="Q8CV33"/>
<dbReference type="STRING" id="221109.gene:10733162"/>
<evidence type="ECO:0000313" key="2">
    <source>
        <dbReference type="Proteomes" id="UP000000822"/>
    </source>
</evidence>
<protein>
    <recommendedName>
        <fullName evidence="3">TraB/GumN family protein</fullName>
    </recommendedName>
</protein>
<dbReference type="PANTHER" id="PTHR40590">
    <property type="entry name" value="CYTOPLASMIC PROTEIN-RELATED"/>
    <property type="match status" value="1"/>
</dbReference>
<dbReference type="PANTHER" id="PTHR40590:SF1">
    <property type="entry name" value="CYTOPLASMIC PROTEIN"/>
    <property type="match status" value="1"/>
</dbReference>
<reference evidence="1 2" key="2">
    <citation type="journal article" date="2002" name="Nucleic Acids Res.">
        <title>Genome sequence of Oceanobacillus iheyensis isolated from the Iheya Ridge and its unexpected adaptive capabilities to extreme environments.</title>
        <authorList>
            <person name="Takami H."/>
            <person name="Takaki Y."/>
            <person name="Uchiyama I."/>
        </authorList>
    </citation>
    <scope>NUCLEOTIDE SEQUENCE [LARGE SCALE GENOMIC DNA]</scope>
    <source>
        <strain evidence="2">DSM 14371 / CIP 107618 / JCM 11309 / KCTC 3954 / HTE831</strain>
    </source>
</reference>
<dbReference type="HOGENOM" id="CLU_057525_0_0_9"/>
<keyword evidence="2" id="KW-1185">Reference proteome</keyword>
<name>Q8CV33_OCEIH</name>
<proteinExistence type="predicted"/>
<evidence type="ECO:0000313" key="1">
    <source>
        <dbReference type="EMBL" id="BAC12880.1"/>
    </source>
</evidence>
<dbReference type="RefSeq" id="WP_011065326.1">
    <property type="nucleotide sequence ID" value="NC_004193.1"/>
</dbReference>
<dbReference type="KEGG" id="oih:OB0924"/>
<dbReference type="eggNOG" id="COG3735">
    <property type="taxonomic scope" value="Bacteria"/>
</dbReference>